<dbReference type="Proteomes" id="UP000015102">
    <property type="component" value="Unassembled WGS sequence"/>
</dbReference>
<dbReference type="Gene3D" id="3.90.79.10">
    <property type="entry name" value="Nucleoside Triphosphate Pyrophosphohydrolase"/>
    <property type="match status" value="1"/>
</dbReference>
<evidence type="ECO:0000313" key="1">
    <source>
        <dbReference type="EnsemblMetazoa" id="MESCA006065-PA"/>
    </source>
</evidence>
<reference evidence="2" key="1">
    <citation type="submission" date="2013-02" db="EMBL/GenBank/DDBJ databases">
        <authorList>
            <person name="Hughes D."/>
        </authorList>
    </citation>
    <scope>NUCLEOTIDE SEQUENCE</scope>
    <source>
        <strain>Durham</strain>
        <strain evidence="2">NC isolate 2 -- Noor lab</strain>
    </source>
</reference>
<keyword evidence="2" id="KW-1185">Reference proteome</keyword>
<protein>
    <recommendedName>
        <fullName evidence="3">Bis(5'-nucleosyl)-tetraphosphatase [asymmetrical]</fullName>
    </recommendedName>
</protein>
<dbReference type="GO" id="GO:0008796">
    <property type="term" value="F:bis(5'-nucleosyl)-tetraphosphatase activity"/>
    <property type="evidence" value="ECO:0007669"/>
    <property type="project" value="InterPro"/>
</dbReference>
<sequence>MFRVQGKPKETVYWLAELKNPNQEVKLSDEHTEFKWLEKDPTKALEGHSDFCDLLEEFHAKIC</sequence>
<organism evidence="1 2">
    <name type="scientific">Megaselia scalaris</name>
    <name type="common">Humpbacked fly</name>
    <name type="synonym">Phora scalaris</name>
    <dbReference type="NCBI Taxonomy" id="36166"/>
    <lineage>
        <taxon>Eukaryota</taxon>
        <taxon>Metazoa</taxon>
        <taxon>Ecdysozoa</taxon>
        <taxon>Arthropoda</taxon>
        <taxon>Hexapoda</taxon>
        <taxon>Insecta</taxon>
        <taxon>Pterygota</taxon>
        <taxon>Neoptera</taxon>
        <taxon>Endopterygota</taxon>
        <taxon>Diptera</taxon>
        <taxon>Brachycera</taxon>
        <taxon>Muscomorpha</taxon>
        <taxon>Platypezoidea</taxon>
        <taxon>Phoridae</taxon>
        <taxon>Megaseliini</taxon>
        <taxon>Megaselia</taxon>
    </lineage>
</organism>
<evidence type="ECO:0008006" key="3">
    <source>
        <dbReference type="Google" id="ProtNLM"/>
    </source>
</evidence>
<dbReference type="EnsemblMetazoa" id="MESCA006065-RA">
    <property type="protein sequence ID" value="MESCA006065-PA"/>
    <property type="gene ID" value="MESCA006065"/>
</dbReference>
<evidence type="ECO:0000313" key="2">
    <source>
        <dbReference type="Proteomes" id="UP000015102"/>
    </source>
</evidence>
<reference evidence="1" key="2">
    <citation type="submission" date="2015-06" db="UniProtKB">
        <authorList>
            <consortium name="EnsemblMetazoa"/>
        </authorList>
    </citation>
    <scope>IDENTIFICATION</scope>
</reference>
<accession>T1GQZ8</accession>
<dbReference type="EMBL" id="CAQQ02180636">
    <property type="status" value="NOT_ANNOTATED_CDS"/>
    <property type="molecule type" value="Genomic_DNA"/>
</dbReference>
<dbReference type="AlphaFoldDB" id="T1GQZ8"/>
<proteinExistence type="predicted"/>
<name>T1GQZ8_MEGSC</name>
<dbReference type="EMBL" id="CAQQ02180637">
    <property type="status" value="NOT_ANNOTATED_CDS"/>
    <property type="molecule type" value="Genomic_DNA"/>
</dbReference>
<dbReference type="InterPro" id="IPR003565">
    <property type="entry name" value="Tetra_PHTase"/>
</dbReference>
<dbReference type="PRINTS" id="PR01405">
    <property type="entry name" value="TETRPHPHTASE"/>
</dbReference>
<dbReference type="HOGENOM" id="CLU_2888349_0_0_1"/>
<dbReference type="EMBL" id="CAQQ02180638">
    <property type="status" value="NOT_ANNOTATED_CDS"/>
    <property type="molecule type" value="Genomic_DNA"/>
</dbReference>